<dbReference type="InterPro" id="IPR050428">
    <property type="entry name" value="TCS_sensor_his_kinase"/>
</dbReference>
<keyword evidence="14" id="KW-0067">ATP-binding</keyword>
<dbReference type="Pfam" id="PF02518">
    <property type="entry name" value="HATPase_c"/>
    <property type="match status" value="1"/>
</dbReference>
<evidence type="ECO:0000256" key="9">
    <source>
        <dbReference type="ARBA" id="ARBA00023012"/>
    </source>
</evidence>
<feature type="transmembrane region" description="Helical" evidence="11">
    <location>
        <begin position="169"/>
        <end position="192"/>
    </location>
</feature>
<dbReference type="PANTHER" id="PTHR45436:SF5">
    <property type="entry name" value="SENSOR HISTIDINE KINASE TRCS"/>
    <property type="match status" value="1"/>
</dbReference>
<keyword evidence="14" id="KW-0547">Nucleotide-binding</keyword>
<dbReference type="InterPro" id="IPR003660">
    <property type="entry name" value="HAMP_dom"/>
</dbReference>
<dbReference type="EC" id="2.7.13.3" evidence="3"/>
<feature type="domain" description="Histidine kinase" evidence="12">
    <location>
        <begin position="248"/>
        <end position="443"/>
    </location>
</feature>
<dbReference type="InterPro" id="IPR005467">
    <property type="entry name" value="His_kinase_dom"/>
</dbReference>
<evidence type="ECO:0000256" key="11">
    <source>
        <dbReference type="SAM" id="Phobius"/>
    </source>
</evidence>
<evidence type="ECO:0000259" key="12">
    <source>
        <dbReference type="PROSITE" id="PS50109"/>
    </source>
</evidence>
<evidence type="ECO:0000256" key="8">
    <source>
        <dbReference type="ARBA" id="ARBA00022989"/>
    </source>
</evidence>
<evidence type="ECO:0000259" key="13">
    <source>
        <dbReference type="PROSITE" id="PS50885"/>
    </source>
</evidence>
<dbReference type="Gene3D" id="1.10.287.130">
    <property type="match status" value="1"/>
</dbReference>
<evidence type="ECO:0000256" key="1">
    <source>
        <dbReference type="ARBA" id="ARBA00000085"/>
    </source>
</evidence>
<dbReference type="GO" id="GO:0005524">
    <property type="term" value="F:ATP binding"/>
    <property type="evidence" value="ECO:0007669"/>
    <property type="project" value="UniProtKB-KW"/>
</dbReference>
<keyword evidence="6 11" id="KW-0812">Transmembrane</keyword>
<dbReference type="Proteomes" id="UP001595791">
    <property type="component" value="Unassembled WGS sequence"/>
</dbReference>
<evidence type="ECO:0000256" key="2">
    <source>
        <dbReference type="ARBA" id="ARBA00004370"/>
    </source>
</evidence>
<keyword evidence="10 11" id="KW-0472">Membrane</keyword>
<evidence type="ECO:0000256" key="4">
    <source>
        <dbReference type="ARBA" id="ARBA00022553"/>
    </source>
</evidence>
<evidence type="ECO:0000256" key="5">
    <source>
        <dbReference type="ARBA" id="ARBA00022679"/>
    </source>
</evidence>
<keyword evidence="15" id="KW-1185">Reference proteome</keyword>
<feature type="transmembrane region" description="Helical" evidence="11">
    <location>
        <begin position="12"/>
        <end position="30"/>
    </location>
</feature>
<keyword evidence="4" id="KW-0597">Phosphoprotein</keyword>
<keyword evidence="9" id="KW-0902">Two-component regulatory system</keyword>
<reference evidence="15" key="1">
    <citation type="journal article" date="2019" name="Int. J. Syst. Evol. Microbiol.">
        <title>The Global Catalogue of Microorganisms (GCM) 10K type strain sequencing project: providing services to taxonomists for standard genome sequencing and annotation.</title>
        <authorList>
            <consortium name="The Broad Institute Genomics Platform"/>
            <consortium name="The Broad Institute Genome Sequencing Center for Infectious Disease"/>
            <person name="Wu L."/>
            <person name="Ma J."/>
        </authorList>
    </citation>
    <scope>NUCLEOTIDE SEQUENCE [LARGE SCALE GENOMIC DNA]</scope>
    <source>
        <strain evidence="15">LMG 29894</strain>
    </source>
</reference>
<comment type="catalytic activity">
    <reaction evidence="1">
        <text>ATP + protein L-histidine = ADP + protein N-phospho-L-histidine.</text>
        <dbReference type="EC" id="2.7.13.3"/>
    </reaction>
</comment>
<evidence type="ECO:0000256" key="6">
    <source>
        <dbReference type="ARBA" id="ARBA00022692"/>
    </source>
</evidence>
<evidence type="ECO:0000256" key="7">
    <source>
        <dbReference type="ARBA" id="ARBA00022777"/>
    </source>
</evidence>
<dbReference type="RefSeq" id="WP_378162962.1">
    <property type="nucleotide sequence ID" value="NZ_JBHSBU010000001.1"/>
</dbReference>
<name>A0ABV8MN25_9NEIS</name>
<keyword evidence="5" id="KW-0808">Transferase</keyword>
<keyword evidence="8 11" id="KW-1133">Transmembrane helix</keyword>
<comment type="subcellular location">
    <subcellularLocation>
        <location evidence="2">Membrane</location>
    </subcellularLocation>
</comment>
<dbReference type="PANTHER" id="PTHR45436">
    <property type="entry name" value="SENSOR HISTIDINE KINASE YKOH"/>
    <property type="match status" value="1"/>
</dbReference>
<dbReference type="SUPFAM" id="SSF55874">
    <property type="entry name" value="ATPase domain of HSP90 chaperone/DNA topoisomerase II/histidine kinase"/>
    <property type="match status" value="1"/>
</dbReference>
<dbReference type="Gene3D" id="3.30.565.10">
    <property type="entry name" value="Histidine kinase-like ATPase, C-terminal domain"/>
    <property type="match status" value="1"/>
</dbReference>
<feature type="transmembrane region" description="Helical" evidence="11">
    <location>
        <begin position="50"/>
        <end position="71"/>
    </location>
</feature>
<sequence length="443" mass="47988">MRRQLSIRARIVVGAGVVLTVFLLLAGYALDRTFTDNIRSAHYQRLQSHVYLLLAAAELDAGGGLAMPAGLAEPRFSLPDSGLYANIANPGLKEEWQSLSTLGLDVPFLRQLEAGEWRFTELHVGGRTYLAAAYGVKWATGPRAMPLTFAVSEDEREFRREIGQFQRNLWVWLGGAAVVLLLAQTALLGWGLTPLGRVARELRRIEAGEQARVQGVYPVEIAALTDNLNGLIEHERARQMRYKDALGDLAHSLKTPLAVLRSALAEPATLAQTVTEQVGRMDHIVQYQLARAAASGSAQLAPPLAVVPVARRILDSLAKVYRERELAFELAADPHCVGRVDEGDLFEILGNLLDNAAKWAGSRVRLSLSNEGRALRIVIEDDGPGIADPSAVLQRGMRADERVPGQGIGLAVVADIVAAYGGDLDIGRSEQLGGAAIRLRLAK</sequence>
<dbReference type="PROSITE" id="PS50885">
    <property type="entry name" value="HAMP"/>
    <property type="match status" value="1"/>
</dbReference>
<dbReference type="PROSITE" id="PS50109">
    <property type="entry name" value="HIS_KIN"/>
    <property type="match status" value="1"/>
</dbReference>
<dbReference type="InterPro" id="IPR004358">
    <property type="entry name" value="Sig_transdc_His_kin-like_C"/>
</dbReference>
<proteinExistence type="predicted"/>
<evidence type="ECO:0000256" key="10">
    <source>
        <dbReference type="ARBA" id="ARBA00023136"/>
    </source>
</evidence>
<dbReference type="EMBL" id="JBHSBU010000001">
    <property type="protein sequence ID" value="MFC4159324.1"/>
    <property type="molecule type" value="Genomic_DNA"/>
</dbReference>
<evidence type="ECO:0000313" key="15">
    <source>
        <dbReference type="Proteomes" id="UP001595791"/>
    </source>
</evidence>
<accession>A0ABV8MN25</accession>
<comment type="caution">
    <text evidence="14">The sequence shown here is derived from an EMBL/GenBank/DDBJ whole genome shotgun (WGS) entry which is preliminary data.</text>
</comment>
<gene>
    <name evidence="14" type="ORF">ACFOW7_08135</name>
</gene>
<keyword evidence="7" id="KW-0418">Kinase</keyword>
<evidence type="ECO:0000256" key="3">
    <source>
        <dbReference type="ARBA" id="ARBA00012438"/>
    </source>
</evidence>
<dbReference type="PRINTS" id="PR00344">
    <property type="entry name" value="BCTRLSENSOR"/>
</dbReference>
<dbReference type="InterPro" id="IPR003594">
    <property type="entry name" value="HATPase_dom"/>
</dbReference>
<dbReference type="InterPro" id="IPR036890">
    <property type="entry name" value="HATPase_C_sf"/>
</dbReference>
<dbReference type="SMART" id="SM00387">
    <property type="entry name" value="HATPase_c"/>
    <property type="match status" value="1"/>
</dbReference>
<evidence type="ECO:0000313" key="14">
    <source>
        <dbReference type="EMBL" id="MFC4159324.1"/>
    </source>
</evidence>
<protein>
    <recommendedName>
        <fullName evidence="3">histidine kinase</fullName>
        <ecNumber evidence="3">2.7.13.3</ecNumber>
    </recommendedName>
</protein>
<feature type="domain" description="HAMP" evidence="13">
    <location>
        <begin position="189"/>
        <end position="240"/>
    </location>
</feature>
<organism evidence="14 15">
    <name type="scientific">Chitinimonas lacunae</name>
    <dbReference type="NCBI Taxonomy" id="1963018"/>
    <lineage>
        <taxon>Bacteria</taxon>
        <taxon>Pseudomonadati</taxon>
        <taxon>Pseudomonadota</taxon>
        <taxon>Betaproteobacteria</taxon>
        <taxon>Neisseriales</taxon>
        <taxon>Chitinibacteraceae</taxon>
        <taxon>Chitinimonas</taxon>
    </lineage>
</organism>